<protein>
    <recommendedName>
        <fullName evidence="3">Zinc-type alcohol dehydrogenase-like protein</fullName>
    </recommendedName>
</protein>
<dbReference type="InterPro" id="IPR036291">
    <property type="entry name" value="NAD(P)-bd_dom_sf"/>
</dbReference>
<evidence type="ECO:0000313" key="7">
    <source>
        <dbReference type="Proteomes" id="UP000232455"/>
    </source>
</evidence>
<dbReference type="InterPro" id="IPR013149">
    <property type="entry name" value="ADH-like_C"/>
</dbReference>
<feature type="domain" description="Enoyl reductase (ER)" evidence="5">
    <location>
        <begin position="6"/>
        <end position="314"/>
    </location>
</feature>
<dbReference type="SMART" id="SM00829">
    <property type="entry name" value="PKS_ER"/>
    <property type="match status" value="1"/>
</dbReference>
<keyword evidence="3" id="KW-0479">Metal-binding</keyword>
<dbReference type="InterPro" id="IPR011032">
    <property type="entry name" value="GroES-like_sf"/>
</dbReference>
<dbReference type="Pfam" id="PF08240">
    <property type="entry name" value="ADH_N"/>
    <property type="match status" value="1"/>
</dbReference>
<keyword evidence="3" id="KW-0862">Zinc</keyword>
<keyword evidence="2" id="KW-0521">NADP</keyword>
<dbReference type="Proteomes" id="UP000232455">
    <property type="component" value="Unassembled WGS sequence"/>
</dbReference>
<dbReference type="Gene3D" id="3.40.50.720">
    <property type="entry name" value="NAD(P)-binding Rossmann-like Domain"/>
    <property type="match status" value="1"/>
</dbReference>
<feature type="compositionally biased region" description="Basic and acidic residues" evidence="4">
    <location>
        <begin position="11"/>
        <end position="20"/>
    </location>
</feature>
<feature type="region of interest" description="Disordered" evidence="4">
    <location>
        <begin position="1"/>
        <end position="23"/>
    </location>
</feature>
<evidence type="ECO:0000313" key="6">
    <source>
        <dbReference type="EMBL" id="PKA73091.1"/>
    </source>
</evidence>
<evidence type="ECO:0000256" key="1">
    <source>
        <dbReference type="ARBA" id="ARBA00010371"/>
    </source>
</evidence>
<dbReference type="EMBL" id="PHHE01000001">
    <property type="protein sequence ID" value="PKA73091.1"/>
    <property type="molecule type" value="Genomic_DNA"/>
</dbReference>
<dbReference type="NCBIfam" id="TIGR02817">
    <property type="entry name" value="adh_fam_1"/>
    <property type="match status" value="1"/>
</dbReference>
<accession>A0ABX4Q8H7</accession>
<name>A0ABX4Q8H7_9PSED</name>
<dbReference type="InterPro" id="IPR013154">
    <property type="entry name" value="ADH-like_N"/>
</dbReference>
<dbReference type="SUPFAM" id="SSF50129">
    <property type="entry name" value="GroES-like"/>
    <property type="match status" value="1"/>
</dbReference>
<dbReference type="InterPro" id="IPR014182">
    <property type="entry name" value="ADH_Zn_typ-1"/>
</dbReference>
<evidence type="ECO:0000256" key="3">
    <source>
        <dbReference type="RuleBase" id="RU364000"/>
    </source>
</evidence>
<dbReference type="SUPFAM" id="SSF51735">
    <property type="entry name" value="NAD(P)-binding Rossmann-fold domains"/>
    <property type="match status" value="1"/>
</dbReference>
<evidence type="ECO:0000256" key="2">
    <source>
        <dbReference type="ARBA" id="ARBA00022857"/>
    </source>
</evidence>
<organism evidence="6 7">
    <name type="scientific">Pseudomonas baetica</name>
    <dbReference type="NCBI Taxonomy" id="674054"/>
    <lineage>
        <taxon>Bacteria</taxon>
        <taxon>Pseudomonadati</taxon>
        <taxon>Pseudomonadota</taxon>
        <taxon>Gammaproteobacteria</taxon>
        <taxon>Pseudomonadales</taxon>
        <taxon>Pseudomonadaceae</taxon>
        <taxon>Pseudomonas</taxon>
    </lineage>
</organism>
<proteinExistence type="inferred from homology"/>
<evidence type="ECO:0000256" key="4">
    <source>
        <dbReference type="SAM" id="MobiDB-lite"/>
    </source>
</evidence>
<dbReference type="Pfam" id="PF00107">
    <property type="entry name" value="ADH_zinc_N"/>
    <property type="match status" value="1"/>
</dbReference>
<comment type="similarity">
    <text evidence="1 3">Belongs to the zinc-containing alcohol dehydrogenase family. Quinone oxidoreductase subfamily.</text>
</comment>
<dbReference type="InterPro" id="IPR020843">
    <property type="entry name" value="ER"/>
</dbReference>
<sequence length="324" mass="34728">MKTFTFTPHRLSNDDVDATRPKPGPRQLLIEVHATAVSPGASDMPVAALLQEPNILGWGAAGVVREVGPEATLFQPGDDVFYCYHGSIGDTGGPSPMHSVDERAVGHKPRTLSAARAAALSLPSVTAWELLFERLGVAQDSGAGECLLITGADTDVGSMLVQLARQLTRLTVIACASTHAVDSVRQWGAHHALDHAAIADQLQALTIAEVSYVASLIDTQQHFAQLIDVLRAQGRLAVNDEPQHLDGMHLKRKSLSLHWQMPFTRSLFESADLINQYQLLNRVSTLVDQGVLQTCVSTSADAGAADSMQRAAALLERLKAKGKP</sequence>
<dbReference type="RefSeq" id="WP_100848285.1">
    <property type="nucleotide sequence ID" value="NZ_PHHE01000001.1"/>
</dbReference>
<dbReference type="PANTHER" id="PTHR44154:SF1">
    <property type="entry name" value="QUINONE OXIDOREDUCTASE"/>
    <property type="match status" value="1"/>
</dbReference>
<gene>
    <name evidence="6" type="ORF">ATI02_6205</name>
</gene>
<dbReference type="PANTHER" id="PTHR44154">
    <property type="entry name" value="QUINONE OXIDOREDUCTASE"/>
    <property type="match status" value="1"/>
</dbReference>
<evidence type="ECO:0000259" key="5">
    <source>
        <dbReference type="SMART" id="SM00829"/>
    </source>
</evidence>
<comment type="caution">
    <text evidence="6">The sequence shown here is derived from an EMBL/GenBank/DDBJ whole genome shotgun (WGS) entry which is preliminary data.</text>
</comment>
<keyword evidence="3" id="KW-0560">Oxidoreductase</keyword>
<keyword evidence="7" id="KW-1185">Reference proteome</keyword>
<reference evidence="6 7" key="1">
    <citation type="submission" date="2017-11" db="EMBL/GenBank/DDBJ databases">
        <title>Genome sequencing of a diverse group of Pseudomonas species.</title>
        <authorList>
            <person name="Loper J."/>
        </authorList>
    </citation>
    <scope>NUCLEOTIDE SEQUENCE [LARGE SCALE GENOMIC DNA]</scope>
    <source>
        <strain evidence="6 7">LMG 25716</strain>
    </source>
</reference>
<dbReference type="InterPro" id="IPR051603">
    <property type="entry name" value="Zinc-ADH_QOR/CCCR"/>
</dbReference>
<dbReference type="Gene3D" id="3.90.180.10">
    <property type="entry name" value="Medium-chain alcohol dehydrogenases, catalytic domain"/>
    <property type="match status" value="1"/>
</dbReference>